<keyword evidence="2" id="KW-0808">Transferase</keyword>
<reference evidence="4" key="1">
    <citation type="submission" date="2020-08" db="EMBL/GenBank/DDBJ databases">
        <authorList>
            <person name="Cejkova D."/>
            <person name="Kubasova T."/>
            <person name="Jahodarova E."/>
            <person name="Rychlik I."/>
        </authorList>
    </citation>
    <scope>NUCLEOTIDE SEQUENCE</scope>
    <source>
        <strain evidence="4">An824</strain>
    </source>
</reference>
<evidence type="ECO:0000256" key="1">
    <source>
        <dbReference type="ARBA" id="ARBA00022676"/>
    </source>
</evidence>
<dbReference type="InterPro" id="IPR029044">
    <property type="entry name" value="Nucleotide-diphossugar_trans"/>
</dbReference>
<evidence type="ECO:0000259" key="3">
    <source>
        <dbReference type="Pfam" id="PF00535"/>
    </source>
</evidence>
<keyword evidence="5" id="KW-1185">Reference proteome</keyword>
<dbReference type="PANTHER" id="PTHR22916:SF51">
    <property type="entry name" value="GLYCOSYLTRANSFERASE EPSH-RELATED"/>
    <property type="match status" value="1"/>
</dbReference>
<evidence type="ECO:0000256" key="2">
    <source>
        <dbReference type="ARBA" id="ARBA00022679"/>
    </source>
</evidence>
<dbReference type="PANTHER" id="PTHR22916">
    <property type="entry name" value="GLYCOSYLTRANSFERASE"/>
    <property type="match status" value="1"/>
</dbReference>
<reference evidence="4" key="2">
    <citation type="journal article" date="2021" name="Sci. Rep.">
        <title>The distribution of antibiotic resistance genes in chicken gut microbiota commensals.</title>
        <authorList>
            <person name="Juricova H."/>
            <person name="Matiasovicova J."/>
            <person name="Kubasova T."/>
            <person name="Cejkova D."/>
            <person name="Rychlik I."/>
        </authorList>
    </citation>
    <scope>NUCLEOTIDE SEQUENCE</scope>
    <source>
        <strain evidence="4">An824</strain>
    </source>
</reference>
<dbReference type="RefSeq" id="WP_205104529.1">
    <property type="nucleotide sequence ID" value="NZ_JACJJG010000032.1"/>
</dbReference>
<feature type="domain" description="Glycosyltransferase 2-like" evidence="3">
    <location>
        <begin position="4"/>
        <end position="169"/>
    </location>
</feature>
<keyword evidence="1" id="KW-0328">Glycosyltransferase</keyword>
<accession>A0A939B7J0</accession>
<dbReference type="SUPFAM" id="SSF53448">
    <property type="entry name" value="Nucleotide-diphospho-sugar transferases"/>
    <property type="match status" value="1"/>
</dbReference>
<proteinExistence type="predicted"/>
<dbReference type="InterPro" id="IPR001173">
    <property type="entry name" value="Glyco_trans_2-like"/>
</dbReference>
<dbReference type="Gene3D" id="3.90.550.10">
    <property type="entry name" value="Spore Coat Polysaccharide Biosynthesis Protein SpsA, Chain A"/>
    <property type="match status" value="1"/>
</dbReference>
<name>A0A939B7J0_9BACT</name>
<dbReference type="AlphaFoldDB" id="A0A939B7J0"/>
<dbReference type="CDD" id="cd00761">
    <property type="entry name" value="Glyco_tranf_GTA_type"/>
    <property type="match status" value="1"/>
</dbReference>
<comment type="caution">
    <text evidence="4">The sequence shown here is derived from an EMBL/GenBank/DDBJ whole genome shotgun (WGS) entry which is preliminary data.</text>
</comment>
<gene>
    <name evidence="4" type="ORF">H6A34_07355</name>
</gene>
<evidence type="ECO:0000313" key="4">
    <source>
        <dbReference type="EMBL" id="MBM6673690.1"/>
    </source>
</evidence>
<dbReference type="EMBL" id="JACJJG010000032">
    <property type="protein sequence ID" value="MBM6673690.1"/>
    <property type="molecule type" value="Genomic_DNA"/>
</dbReference>
<evidence type="ECO:0000313" key="5">
    <source>
        <dbReference type="Proteomes" id="UP000706891"/>
    </source>
</evidence>
<organism evidence="4 5">
    <name type="scientific">Marseilla massiliensis</name>
    <dbReference type="NCBI Taxonomy" id="1841864"/>
    <lineage>
        <taxon>Bacteria</taxon>
        <taxon>Pseudomonadati</taxon>
        <taxon>Bacteroidota</taxon>
        <taxon>Bacteroidia</taxon>
        <taxon>Bacteroidales</taxon>
        <taxon>Prevotellaceae</taxon>
        <taxon>Marseilla</taxon>
    </lineage>
</organism>
<protein>
    <submittedName>
        <fullName evidence="4">Glycosyltransferase family 2 protein</fullName>
    </submittedName>
</protein>
<sequence>MKVSILVPVYNVERYIARCAESLFNQTHNDIEYLFVDDCTPDRSIDVLRSVVGRYPRRKGQVRILRNAANSGIGAVRQRLIDESTGECVTFVDSDDYLPPRAVELLCAEMEHSGADMVDGAWQRVTQDGVSPAILPYQGHDTRRYLGLMLCQNIVSNRMWGRLYRRRLFTGNGIRLTPGIDYAEDYSVMSRVLFYASRSFINDPVYFYSDENAASYTHTTSTRHVRSYLRSCRVVLDFYTKNDTEGRYLTPLQLGMANAIRNVRRIGFSLEEADSLLGYTPHGPLFRLVAAMLRGRCPYRLAEALYLAARKMFIGNEKGDNKQ</sequence>
<dbReference type="Proteomes" id="UP000706891">
    <property type="component" value="Unassembled WGS sequence"/>
</dbReference>
<dbReference type="Pfam" id="PF00535">
    <property type="entry name" value="Glycos_transf_2"/>
    <property type="match status" value="1"/>
</dbReference>
<dbReference type="GO" id="GO:0016758">
    <property type="term" value="F:hexosyltransferase activity"/>
    <property type="evidence" value="ECO:0007669"/>
    <property type="project" value="UniProtKB-ARBA"/>
</dbReference>